<protein>
    <submittedName>
        <fullName evidence="3">Xanthine dehydrogenase family protein molybdopterin-binding subunit</fullName>
    </submittedName>
</protein>
<dbReference type="Proteomes" id="UP001526430">
    <property type="component" value="Unassembled WGS sequence"/>
</dbReference>
<dbReference type="EMBL" id="JAPFQI010000003">
    <property type="protein sequence ID" value="MCW8085509.1"/>
    <property type="molecule type" value="Genomic_DNA"/>
</dbReference>
<dbReference type="InterPro" id="IPR016208">
    <property type="entry name" value="Ald_Oxase/xanthine_DH-like"/>
</dbReference>
<evidence type="ECO:0000313" key="3">
    <source>
        <dbReference type="EMBL" id="MCW8085509.1"/>
    </source>
</evidence>
<dbReference type="Pfam" id="PF02738">
    <property type="entry name" value="MoCoBD_1"/>
    <property type="match status" value="1"/>
</dbReference>
<gene>
    <name evidence="3" type="ORF">OF850_07725</name>
</gene>
<evidence type="ECO:0000313" key="4">
    <source>
        <dbReference type="Proteomes" id="UP001526430"/>
    </source>
</evidence>
<dbReference type="SUPFAM" id="SSF54665">
    <property type="entry name" value="CO dehydrogenase molybdoprotein N-domain-like"/>
    <property type="match status" value="1"/>
</dbReference>
<evidence type="ECO:0000259" key="2">
    <source>
        <dbReference type="SMART" id="SM01008"/>
    </source>
</evidence>
<dbReference type="InterPro" id="IPR036856">
    <property type="entry name" value="Ald_Oxase/Xan_DH_a/b_sf"/>
</dbReference>
<dbReference type="InterPro" id="IPR008274">
    <property type="entry name" value="AldOxase/xan_DH_MoCoBD1"/>
</dbReference>
<proteinExistence type="predicted"/>
<dbReference type="SUPFAM" id="SSF56003">
    <property type="entry name" value="Molybdenum cofactor-binding domain"/>
    <property type="match status" value="1"/>
</dbReference>
<comment type="caution">
    <text evidence="3">The sequence shown here is derived from an EMBL/GenBank/DDBJ whole genome shotgun (WGS) entry which is preliminary data.</text>
</comment>
<name>A0ABT3NVD1_9PROT</name>
<dbReference type="InterPro" id="IPR037165">
    <property type="entry name" value="AldOxase/xan_DH_Mopterin-bd_sf"/>
</dbReference>
<dbReference type="SMART" id="SM01008">
    <property type="entry name" value="Ald_Xan_dh_C"/>
    <property type="match status" value="1"/>
</dbReference>
<reference evidence="3 4" key="1">
    <citation type="submission" date="2022-10" db="EMBL/GenBank/DDBJ databases">
        <title>Roseococcus glaciei nov., sp. nov., isolated from glacier.</title>
        <authorList>
            <person name="Liu Q."/>
            <person name="Xin Y.-H."/>
        </authorList>
    </citation>
    <scope>NUCLEOTIDE SEQUENCE [LARGE SCALE GENOMIC DNA]</scope>
    <source>
        <strain evidence="3 4">MDT2-1-1</strain>
    </source>
</reference>
<sequence>MMHHPLIGTPQDRVDGRAKVTGTARYVADFETGAEVLHAHVLNSAIAIGRIRRIDTTRALAVPGVVEVFTHENRPRTAWFSSSYKDDVGPPGKPLRPLYDSSISYSGEPVALVVAESYETARYAANLVEVEYEAKPHETDLLKQLPNSYVPKKRRSGINPPPRPKGSAASALESAPVKHVARYLIAAEHHNPMEMHATTVIREADGKLLIHDKIQGVYASKQYVCSVFGLSEDKVRVVSPFIGGAFGSGLRPHYQLFLAVMAAMALERSVKLVLTRDQQFTIAHRPETWNEVALGAKPDGTLTAIRHKAIGSTSRYEDHQEAVVNWTNLLYSAPDVQLEYELVQLDIETPTDMRAPGAPLGAFAAESAMDELAEKLGVDPLALRLHNDTQTDEVMNKYHTSKELRAACQLGAERFGWRHRPFAPRSMRQGRELIGWGLAFGAWEAQMQKHAARVMLDAEGHCTVGVATADLGTGTYTILAQIAAEALGLSMNKVTVLLGDSALPQAPVSGGSWTAASAGSAVHDACARLKAELLLAAQTQRGSPLVDAKLEEVMFDRERIVLMRDPMRAVSLQAAFAAGGRPRIVADGQAGPDQLTQLRYSSHTHSAVFVEARVDEELGQVRVTRAVSAVAAGRILNPKTARSQVVGGVVWGIGMALHEEAMADHNLGRWMNHNIAEYHIPAHADIHEIDVIFAEEKDMLTSPLGVKGLGEIGIVGTAAAVANAVWHATGRRVRELPMTIDKVLGLTPAHTEAR</sequence>
<dbReference type="Gene3D" id="3.30.365.10">
    <property type="entry name" value="Aldehyde oxidase/xanthine dehydrogenase, molybdopterin binding domain"/>
    <property type="match status" value="4"/>
</dbReference>
<organism evidence="3 4">
    <name type="scientific">Sabulicella glaciei</name>
    <dbReference type="NCBI Taxonomy" id="2984948"/>
    <lineage>
        <taxon>Bacteria</taxon>
        <taxon>Pseudomonadati</taxon>
        <taxon>Pseudomonadota</taxon>
        <taxon>Alphaproteobacteria</taxon>
        <taxon>Acetobacterales</taxon>
        <taxon>Acetobacteraceae</taxon>
        <taxon>Sabulicella</taxon>
    </lineage>
</organism>
<feature type="region of interest" description="Disordered" evidence="1">
    <location>
        <begin position="150"/>
        <end position="173"/>
    </location>
</feature>
<keyword evidence="4" id="KW-1185">Reference proteome</keyword>
<feature type="domain" description="Aldehyde oxidase/xanthine dehydrogenase a/b hammerhead" evidence="2">
    <location>
        <begin position="21"/>
        <end position="136"/>
    </location>
</feature>
<dbReference type="RefSeq" id="WP_301589409.1">
    <property type="nucleotide sequence ID" value="NZ_JAPFQI010000003.1"/>
</dbReference>
<dbReference type="PANTHER" id="PTHR11908:SF153">
    <property type="entry name" value="DEHYDROGENASE"/>
    <property type="match status" value="1"/>
</dbReference>
<dbReference type="Pfam" id="PF01315">
    <property type="entry name" value="Ald_Xan_dh_C"/>
    <property type="match status" value="1"/>
</dbReference>
<evidence type="ECO:0000256" key="1">
    <source>
        <dbReference type="SAM" id="MobiDB-lite"/>
    </source>
</evidence>
<dbReference type="Pfam" id="PF20256">
    <property type="entry name" value="MoCoBD_2"/>
    <property type="match status" value="1"/>
</dbReference>
<accession>A0ABT3NVD1</accession>
<dbReference type="PANTHER" id="PTHR11908">
    <property type="entry name" value="XANTHINE DEHYDROGENASE"/>
    <property type="match status" value="1"/>
</dbReference>
<dbReference type="Gene3D" id="3.90.1170.50">
    <property type="entry name" value="Aldehyde oxidase/xanthine dehydrogenase, a/b hammerhead"/>
    <property type="match status" value="1"/>
</dbReference>
<dbReference type="InterPro" id="IPR046867">
    <property type="entry name" value="AldOxase/xan_DH_MoCoBD2"/>
</dbReference>
<dbReference type="InterPro" id="IPR000674">
    <property type="entry name" value="Ald_Oxase/Xan_DH_a/b"/>
</dbReference>